<sequence>MEMFIIDLLIFNNEDRTLKNKKIFAQGIFSIFVLERRYTMALMKACARYMRLSSGTKVYFIPGEATLKAMNNTKKAATSKAPYLADAILRLVDLDDLEICVLEISNAYKEAGKAKVSFDHHKGMFAWLSMIRNVGY</sequence>
<organism evidence="1 2">
    <name type="scientific">Circinella minor</name>
    <dbReference type="NCBI Taxonomy" id="1195481"/>
    <lineage>
        <taxon>Eukaryota</taxon>
        <taxon>Fungi</taxon>
        <taxon>Fungi incertae sedis</taxon>
        <taxon>Mucoromycota</taxon>
        <taxon>Mucoromycotina</taxon>
        <taxon>Mucoromycetes</taxon>
        <taxon>Mucorales</taxon>
        <taxon>Lichtheimiaceae</taxon>
        <taxon>Circinella</taxon>
    </lineage>
</organism>
<dbReference type="EMBL" id="JAEPRB010000005">
    <property type="protein sequence ID" value="KAG2227652.1"/>
    <property type="molecule type" value="Genomic_DNA"/>
</dbReference>
<keyword evidence="2" id="KW-1185">Reference proteome</keyword>
<comment type="caution">
    <text evidence="1">The sequence shown here is derived from an EMBL/GenBank/DDBJ whole genome shotgun (WGS) entry which is preliminary data.</text>
</comment>
<gene>
    <name evidence="1" type="ORF">INT45_004694</name>
</gene>
<reference evidence="1 2" key="1">
    <citation type="submission" date="2020-12" db="EMBL/GenBank/DDBJ databases">
        <title>Metabolic potential, ecology and presence of endohyphal bacteria is reflected in genomic diversity of Mucoromycotina.</title>
        <authorList>
            <person name="Muszewska A."/>
            <person name="Okrasinska A."/>
            <person name="Steczkiewicz K."/>
            <person name="Drgas O."/>
            <person name="Orlowska M."/>
            <person name="Perlinska-Lenart U."/>
            <person name="Aleksandrzak-Piekarczyk T."/>
            <person name="Szatraj K."/>
            <person name="Zielenkiewicz U."/>
            <person name="Pilsyk S."/>
            <person name="Malc E."/>
            <person name="Mieczkowski P."/>
            <person name="Kruszewska J.S."/>
            <person name="Biernat P."/>
            <person name="Pawlowska J."/>
        </authorList>
    </citation>
    <scope>NUCLEOTIDE SEQUENCE [LARGE SCALE GENOMIC DNA]</scope>
    <source>
        <strain evidence="1 2">CBS 142.35</strain>
    </source>
</reference>
<name>A0A8H7SGE6_9FUNG</name>
<evidence type="ECO:0000313" key="2">
    <source>
        <dbReference type="Proteomes" id="UP000646827"/>
    </source>
</evidence>
<dbReference type="AlphaFoldDB" id="A0A8H7SGE6"/>
<dbReference type="Proteomes" id="UP000646827">
    <property type="component" value="Unassembled WGS sequence"/>
</dbReference>
<accession>A0A8H7SGE6</accession>
<evidence type="ECO:0000313" key="1">
    <source>
        <dbReference type="EMBL" id="KAG2227652.1"/>
    </source>
</evidence>
<dbReference type="OrthoDB" id="2281594at2759"/>
<protein>
    <submittedName>
        <fullName evidence="1">Uncharacterized protein</fullName>
    </submittedName>
</protein>
<proteinExistence type="predicted"/>